<dbReference type="PROSITE" id="PS50846">
    <property type="entry name" value="HMA_2"/>
    <property type="match status" value="2"/>
</dbReference>
<evidence type="ECO:0000256" key="11">
    <source>
        <dbReference type="ARBA" id="ARBA00022967"/>
    </source>
</evidence>
<dbReference type="PROSITE" id="PS00154">
    <property type="entry name" value="ATPASE_E1_E2"/>
    <property type="match status" value="1"/>
</dbReference>
<dbReference type="GeneID" id="80923206"/>
<dbReference type="FunFam" id="2.70.150.10:FF:000002">
    <property type="entry name" value="Copper-transporting ATPase 1, putative"/>
    <property type="match status" value="1"/>
</dbReference>
<comment type="subcellular location">
    <subcellularLocation>
        <location evidence="1">Endomembrane system</location>
        <topology evidence="1">Multi-pass membrane protein</topology>
    </subcellularLocation>
    <subcellularLocation>
        <location evidence="16">Membrane</location>
    </subcellularLocation>
</comment>
<evidence type="ECO:0000313" key="18">
    <source>
        <dbReference type="EMBL" id="CAI4058728.1"/>
    </source>
</evidence>
<dbReference type="InterPro" id="IPR027256">
    <property type="entry name" value="P-typ_ATPase_IB"/>
</dbReference>
<dbReference type="InterPro" id="IPR006121">
    <property type="entry name" value="HMA_dom"/>
</dbReference>
<keyword evidence="7 16" id="KW-0547">Nucleotide-binding</keyword>
<keyword evidence="12 16" id="KW-1133">Transmembrane helix</keyword>
<feature type="domain" description="HMA" evidence="17">
    <location>
        <begin position="80"/>
        <end position="146"/>
    </location>
</feature>
<dbReference type="Gene3D" id="3.40.1110.10">
    <property type="entry name" value="Calcium-transporting ATPase, cytoplasmic domain N"/>
    <property type="match status" value="1"/>
</dbReference>
<protein>
    <recommendedName>
        <fullName evidence="17">HMA domain-containing protein</fullName>
    </recommendedName>
</protein>
<dbReference type="GO" id="GO:0005524">
    <property type="term" value="F:ATP binding"/>
    <property type="evidence" value="ECO:0007669"/>
    <property type="project" value="UniProtKB-UniRule"/>
</dbReference>
<dbReference type="InterPro" id="IPR023214">
    <property type="entry name" value="HAD_sf"/>
</dbReference>
<evidence type="ECO:0000256" key="4">
    <source>
        <dbReference type="ARBA" id="ARBA00022692"/>
    </source>
</evidence>
<dbReference type="GO" id="GO:0043682">
    <property type="term" value="F:P-type divalent copper transporter activity"/>
    <property type="evidence" value="ECO:0007669"/>
    <property type="project" value="TreeGrafter"/>
</dbReference>
<dbReference type="InterPro" id="IPR044492">
    <property type="entry name" value="P_typ_ATPase_HD_dom"/>
</dbReference>
<dbReference type="SFLD" id="SFLDF00027">
    <property type="entry name" value="p-type_atpase"/>
    <property type="match status" value="1"/>
</dbReference>
<dbReference type="GO" id="GO:0055070">
    <property type="term" value="P:copper ion homeostasis"/>
    <property type="evidence" value="ECO:0007669"/>
    <property type="project" value="TreeGrafter"/>
</dbReference>
<dbReference type="CDD" id="cd00371">
    <property type="entry name" value="HMA"/>
    <property type="match status" value="2"/>
</dbReference>
<evidence type="ECO:0000259" key="17">
    <source>
        <dbReference type="PROSITE" id="PS50846"/>
    </source>
</evidence>
<feature type="transmembrane region" description="Helical" evidence="16">
    <location>
        <begin position="369"/>
        <end position="386"/>
    </location>
</feature>
<keyword evidence="8" id="KW-0187">Copper transport</keyword>
<dbReference type="InterPro" id="IPR036163">
    <property type="entry name" value="HMA_dom_sf"/>
</dbReference>
<dbReference type="InterPro" id="IPR017969">
    <property type="entry name" value="Heavy-metal-associated_CS"/>
</dbReference>
<evidence type="ECO:0000256" key="5">
    <source>
        <dbReference type="ARBA" id="ARBA00022723"/>
    </source>
</evidence>
<dbReference type="Gene3D" id="3.30.70.100">
    <property type="match status" value="2"/>
</dbReference>
<dbReference type="GO" id="GO:0016020">
    <property type="term" value="C:membrane"/>
    <property type="evidence" value="ECO:0007669"/>
    <property type="project" value="UniProtKB-SubCell"/>
</dbReference>
<keyword evidence="5 16" id="KW-0479">Metal-binding</keyword>
<evidence type="ECO:0000256" key="10">
    <source>
        <dbReference type="ARBA" id="ARBA00022842"/>
    </source>
</evidence>
<dbReference type="SUPFAM" id="SSF81665">
    <property type="entry name" value="Calcium ATPase, transmembrane domain M"/>
    <property type="match status" value="1"/>
</dbReference>
<dbReference type="InterPro" id="IPR018303">
    <property type="entry name" value="ATPase_P-typ_P_site"/>
</dbReference>
<dbReference type="Pfam" id="PF00403">
    <property type="entry name" value="HMA"/>
    <property type="match status" value="2"/>
</dbReference>
<evidence type="ECO:0000256" key="2">
    <source>
        <dbReference type="ARBA" id="ARBA00006024"/>
    </source>
</evidence>
<dbReference type="SFLD" id="SFLDS00003">
    <property type="entry name" value="Haloacid_Dehalogenase"/>
    <property type="match status" value="1"/>
</dbReference>
<evidence type="ECO:0000256" key="12">
    <source>
        <dbReference type="ARBA" id="ARBA00022989"/>
    </source>
</evidence>
<evidence type="ECO:0000256" key="3">
    <source>
        <dbReference type="ARBA" id="ARBA00022448"/>
    </source>
</evidence>
<sequence length="1008" mass="110229">MREVILAVHGMTCSACVNTLSTQLRALSGVTKCDISLVTNECQVAYGNGVTTDSIRETIEDCGFDCEVLRDTDIMTATTNEGLLSVQGMTCGSCVSTVTKQVERIEGVESVVVSLVTEECHVLYDPSKTTLETVRETIEDCGFDSSIIIDDVGTADITEKTVVLKITKDPHNVESPLVLSSLNERLQYLLDLGVRSMEISDELHTITLKYNINEIGIRDLLGHLRTTGYVFTVFSNLDSITQLRLLSKEDEIRFWKRNSITSTFLAITCMLLYMIVPMMAPTLLQNHIFPYKETSFIKGLFYRDIFGVILASYIQFGIGSYFYKAAWSSFKHGSGTMDTLVCVSTTCAYTFSVFSLAHSFLHPSDTGKLPRIVFDTSAMIISYISIGKYLETLAKSQTSTALSKLIQLTPSVCSIVSDVNLSETTEIPIELLQINDTVEVKPGMKIPADGVITRGESEIDESLVTGESILVHKNEGSSVIAGSINGSGHFYFEATTVGEDTKLANIIKVMKQAQLSKAPIQGYADYLASIFVPVILILALLTFFIWCVILGTSANPPIVFSSNTKADNFFICMQTATSVVIVACPCALGLATPTAIMVGTGVAAQNGVLIKGGEVLEKFNSITTFVFDKTGTLTTGFMVVRKFLKDLSGVEKLDEDEVFACIKATESISDHPVSKAIYRYCESFHRKKAFNVVLLDSEYVIGKGIISKCEVNGNTYDILIGNETLIPEEILKKSKINHNDLDQGNTVSYICVNTYVFGLFEINDEVRHDSYETVQYLQRNGYETYMITGDNSSAAKRVAEEVGISLQNVYSNVSPTGKCDLVKKIQEEEGKSKVAVVGDGINDAPALALSDLGIAISTGTEIAIEAADIVILCDNDSSTDGLRGLVNAIDISLKTFKRIKLNLFWALCYNVFMIPIAMGVLIPWGVTLHPMLAGLAMAFSSVSVVLSSLRLKKWSPPDFKSHGTLDSKSKFSIANFWSRLFSGRAAPSRQDMESQAGLMSNEESFVSN</sequence>
<evidence type="ECO:0000256" key="14">
    <source>
        <dbReference type="ARBA" id="ARBA00023065"/>
    </source>
</evidence>
<evidence type="ECO:0000256" key="16">
    <source>
        <dbReference type="RuleBase" id="RU362081"/>
    </source>
</evidence>
<evidence type="ECO:0000256" key="15">
    <source>
        <dbReference type="ARBA" id="ARBA00023136"/>
    </source>
</evidence>
<dbReference type="InterPro" id="IPR006122">
    <property type="entry name" value="HMA_Cu_ion-bd"/>
</dbReference>
<keyword evidence="4 16" id="KW-0812">Transmembrane</keyword>
<dbReference type="InterPro" id="IPR008250">
    <property type="entry name" value="ATPase_P-typ_transduc_dom_A_sf"/>
</dbReference>
<feature type="transmembrane region" description="Helical" evidence="16">
    <location>
        <begin position="335"/>
        <end position="357"/>
    </location>
</feature>
<evidence type="ECO:0000256" key="8">
    <source>
        <dbReference type="ARBA" id="ARBA00022796"/>
    </source>
</evidence>
<keyword evidence="13" id="KW-0186">Copper</keyword>
<dbReference type="InterPro" id="IPR001757">
    <property type="entry name" value="P_typ_ATPase"/>
</dbReference>
<accession>A0AA35NNY1</accession>
<reference evidence="18" key="1">
    <citation type="submission" date="2022-10" db="EMBL/GenBank/DDBJ databases">
        <authorList>
            <person name="Byrne P K."/>
        </authorList>
    </citation>
    <scope>NUCLEOTIDE SEQUENCE</scope>
    <source>
        <strain evidence="18">IFO1802</strain>
    </source>
</reference>
<dbReference type="SUPFAM" id="SSF56784">
    <property type="entry name" value="HAD-like"/>
    <property type="match status" value="1"/>
</dbReference>
<dbReference type="GO" id="GO:0012505">
    <property type="term" value="C:endomembrane system"/>
    <property type="evidence" value="ECO:0007669"/>
    <property type="project" value="UniProtKB-SubCell"/>
</dbReference>
<dbReference type="SFLD" id="SFLDG00002">
    <property type="entry name" value="C1.7:_P-type_atpase_like"/>
    <property type="match status" value="1"/>
</dbReference>
<dbReference type="NCBIfam" id="TIGR01525">
    <property type="entry name" value="ATPase-IB_hvy"/>
    <property type="match status" value="1"/>
</dbReference>
<dbReference type="Pfam" id="PF00122">
    <property type="entry name" value="E1-E2_ATPase"/>
    <property type="match status" value="1"/>
</dbReference>
<dbReference type="InterPro" id="IPR023298">
    <property type="entry name" value="ATPase_P-typ_TM_dom_sf"/>
</dbReference>
<dbReference type="PRINTS" id="PR00119">
    <property type="entry name" value="CATATPASE"/>
</dbReference>
<evidence type="ECO:0000256" key="9">
    <source>
        <dbReference type="ARBA" id="ARBA00022840"/>
    </source>
</evidence>
<dbReference type="NCBIfam" id="TIGR01511">
    <property type="entry name" value="ATPase-IB1_Cu"/>
    <property type="match status" value="1"/>
</dbReference>
<name>A0AA35NNY1_SACK1</name>
<dbReference type="GO" id="GO:0030003">
    <property type="term" value="P:intracellular monoatomic cation homeostasis"/>
    <property type="evidence" value="ECO:0007669"/>
    <property type="project" value="UniProtKB-ARBA"/>
</dbReference>
<dbReference type="InterPro" id="IPR036412">
    <property type="entry name" value="HAD-like_sf"/>
</dbReference>
<evidence type="ECO:0000256" key="6">
    <source>
        <dbReference type="ARBA" id="ARBA00022737"/>
    </source>
</evidence>
<comment type="similarity">
    <text evidence="2 16">Belongs to the cation transport ATPase (P-type) (TC 3.A.3) family. Type IB subfamily.</text>
</comment>
<keyword evidence="6" id="KW-0677">Repeat</keyword>
<keyword evidence="9 16" id="KW-0067">ATP-binding</keyword>
<dbReference type="PANTHER" id="PTHR43520">
    <property type="entry name" value="ATP7, ISOFORM B"/>
    <property type="match status" value="1"/>
</dbReference>
<keyword evidence="10" id="KW-0460">Magnesium</keyword>
<evidence type="ECO:0000256" key="7">
    <source>
        <dbReference type="ARBA" id="ARBA00022741"/>
    </source>
</evidence>
<dbReference type="NCBIfam" id="TIGR01494">
    <property type="entry name" value="ATPase_P-type"/>
    <property type="match status" value="1"/>
</dbReference>
<keyword evidence="14" id="KW-0406">Ion transport</keyword>
<dbReference type="Gene3D" id="3.40.50.1000">
    <property type="entry name" value="HAD superfamily/HAD-like"/>
    <property type="match status" value="1"/>
</dbReference>
<evidence type="ECO:0000313" key="19">
    <source>
        <dbReference type="Proteomes" id="UP001162087"/>
    </source>
</evidence>
<feature type="transmembrane region" description="Helical" evidence="16">
    <location>
        <begin position="260"/>
        <end position="280"/>
    </location>
</feature>
<keyword evidence="15 16" id="KW-0472">Membrane</keyword>
<dbReference type="SUPFAM" id="SSF55008">
    <property type="entry name" value="HMA, heavy metal-associated domain"/>
    <property type="match status" value="2"/>
</dbReference>
<feature type="transmembrane region" description="Helical" evidence="16">
    <location>
        <begin position="571"/>
        <end position="591"/>
    </location>
</feature>
<feature type="transmembrane region" description="Helical" evidence="16">
    <location>
        <begin position="932"/>
        <end position="951"/>
    </location>
</feature>
<dbReference type="Pfam" id="PF00702">
    <property type="entry name" value="Hydrolase"/>
    <property type="match status" value="1"/>
</dbReference>
<evidence type="ECO:0000256" key="1">
    <source>
        <dbReference type="ARBA" id="ARBA00004127"/>
    </source>
</evidence>
<dbReference type="GO" id="GO:0016887">
    <property type="term" value="F:ATP hydrolysis activity"/>
    <property type="evidence" value="ECO:0007669"/>
    <property type="project" value="InterPro"/>
</dbReference>
<gene>
    <name evidence="18" type="primary">SKDI04G4830</name>
    <name evidence="18" type="ORF">SKDI_04G4830</name>
</gene>
<dbReference type="EMBL" id="OX365899">
    <property type="protein sequence ID" value="CAI4058728.1"/>
    <property type="molecule type" value="Genomic_DNA"/>
</dbReference>
<feature type="transmembrane region" description="Helical" evidence="16">
    <location>
        <begin position="903"/>
        <end position="926"/>
    </location>
</feature>
<keyword evidence="19" id="KW-1185">Reference proteome</keyword>
<dbReference type="Proteomes" id="UP001162087">
    <property type="component" value="Chromosome 4"/>
</dbReference>
<dbReference type="InterPro" id="IPR023299">
    <property type="entry name" value="ATPase_P-typ_cyto_dom_N"/>
</dbReference>
<dbReference type="AlphaFoldDB" id="A0AA35NNY1"/>
<proteinExistence type="inferred from homology"/>
<dbReference type="CDD" id="cd02094">
    <property type="entry name" value="P-type_ATPase_Cu-like"/>
    <property type="match status" value="1"/>
</dbReference>
<keyword evidence="11" id="KW-1278">Translocase</keyword>
<feature type="transmembrane region" description="Helical" evidence="16">
    <location>
        <begin position="300"/>
        <end position="323"/>
    </location>
</feature>
<dbReference type="FunFam" id="3.30.70.100:FF:000043">
    <property type="entry name" value="Copper-transporting ATPase 2"/>
    <property type="match status" value="2"/>
</dbReference>
<dbReference type="RefSeq" id="XP_056086906.1">
    <property type="nucleotide sequence ID" value="XM_056227045.1"/>
</dbReference>
<organism evidence="18 19">
    <name type="scientific">Saccharomyces kudriavzevii (strain ATCC MYA-4449 / AS 2.2408 / CBS 8840 / NBRC 1802 / NCYC 2889)</name>
    <name type="common">Yeast</name>
    <dbReference type="NCBI Taxonomy" id="226230"/>
    <lineage>
        <taxon>Eukaryota</taxon>
        <taxon>Fungi</taxon>
        <taxon>Dikarya</taxon>
        <taxon>Ascomycota</taxon>
        <taxon>Saccharomycotina</taxon>
        <taxon>Saccharomycetes</taxon>
        <taxon>Saccharomycetales</taxon>
        <taxon>Saccharomycetaceae</taxon>
        <taxon>Saccharomyces</taxon>
    </lineage>
</organism>
<keyword evidence="3" id="KW-0813">Transport</keyword>
<dbReference type="Gene3D" id="2.70.150.10">
    <property type="entry name" value="Calcium-transporting ATPase, cytoplasmic transduction domain A"/>
    <property type="match status" value="1"/>
</dbReference>
<dbReference type="GO" id="GO:0005507">
    <property type="term" value="F:copper ion binding"/>
    <property type="evidence" value="ECO:0007669"/>
    <property type="project" value="InterPro"/>
</dbReference>
<evidence type="ECO:0000256" key="13">
    <source>
        <dbReference type="ARBA" id="ARBA00023008"/>
    </source>
</evidence>
<dbReference type="NCBIfam" id="TIGR00003">
    <property type="entry name" value="copper ion binding protein"/>
    <property type="match status" value="2"/>
</dbReference>
<feature type="domain" description="HMA" evidence="17">
    <location>
        <begin position="2"/>
        <end position="67"/>
    </location>
</feature>
<feature type="transmembrane region" description="Helical" evidence="16">
    <location>
        <begin position="526"/>
        <end position="551"/>
    </location>
</feature>
<dbReference type="InterPro" id="IPR059000">
    <property type="entry name" value="ATPase_P-type_domA"/>
</dbReference>
<dbReference type="PROSITE" id="PS01047">
    <property type="entry name" value="HMA_1"/>
    <property type="match status" value="2"/>
</dbReference>
<dbReference type="PANTHER" id="PTHR43520:SF8">
    <property type="entry name" value="P-TYPE CU(+) TRANSPORTER"/>
    <property type="match status" value="1"/>
</dbReference>
<dbReference type="SUPFAM" id="SSF81653">
    <property type="entry name" value="Calcium ATPase, transduction domain A"/>
    <property type="match status" value="1"/>
</dbReference>
<dbReference type="SUPFAM" id="SSF81660">
    <property type="entry name" value="Metal cation-transporting ATPase, ATP-binding domain N"/>
    <property type="match status" value="1"/>
</dbReference>